<reference evidence="2" key="1">
    <citation type="submission" date="2020-02" db="EMBL/GenBank/DDBJ databases">
        <authorList>
            <person name="Meier V. D."/>
        </authorList>
    </citation>
    <scope>NUCLEOTIDE SEQUENCE</scope>
    <source>
        <strain evidence="2">AVDCRST_MAG69</strain>
    </source>
</reference>
<name>A0A6J4SL04_9ACTN</name>
<organism evidence="2">
    <name type="scientific">uncultured Solirubrobacteraceae bacterium</name>
    <dbReference type="NCBI Taxonomy" id="1162706"/>
    <lineage>
        <taxon>Bacteria</taxon>
        <taxon>Bacillati</taxon>
        <taxon>Actinomycetota</taxon>
        <taxon>Thermoleophilia</taxon>
        <taxon>Solirubrobacterales</taxon>
        <taxon>Solirubrobacteraceae</taxon>
        <taxon>environmental samples</taxon>
    </lineage>
</organism>
<feature type="compositionally biased region" description="Basic residues" evidence="1">
    <location>
        <begin position="1"/>
        <end position="10"/>
    </location>
</feature>
<evidence type="ECO:0000313" key="2">
    <source>
        <dbReference type="EMBL" id="CAA9496529.1"/>
    </source>
</evidence>
<sequence>MPRAHRHRTDVRHAVGRPQGTDRESELRSHLMIKRISKHPTGRAVRLFTPLAVALGVSLGVAGCGDDAAVTEQEQPSTEQASERIEELALEARRLQEETVETGRRLVEQPAEREEARERLEELAGEARELGEQVREDAPDAPEARSVERASERVERGAEQLVTFAESERENLIVTARESLNAADQELDRVADRLDTRLGDDARDELEALRREVPELPAP</sequence>
<dbReference type="AlphaFoldDB" id="A0A6J4SL04"/>
<protein>
    <recommendedName>
        <fullName evidence="3">DUF5667 domain-containing protein</fullName>
    </recommendedName>
</protein>
<accession>A0A6J4SL04</accession>
<dbReference type="EMBL" id="CADCVP010000172">
    <property type="protein sequence ID" value="CAA9496529.1"/>
    <property type="molecule type" value="Genomic_DNA"/>
</dbReference>
<proteinExistence type="predicted"/>
<feature type="region of interest" description="Disordered" evidence="1">
    <location>
        <begin position="126"/>
        <end position="153"/>
    </location>
</feature>
<evidence type="ECO:0000256" key="1">
    <source>
        <dbReference type="SAM" id="MobiDB-lite"/>
    </source>
</evidence>
<evidence type="ECO:0008006" key="3">
    <source>
        <dbReference type="Google" id="ProtNLM"/>
    </source>
</evidence>
<gene>
    <name evidence="2" type="ORF">AVDCRST_MAG69-1644</name>
</gene>
<feature type="region of interest" description="Disordered" evidence="1">
    <location>
        <begin position="1"/>
        <end position="27"/>
    </location>
</feature>